<feature type="coiled-coil region" evidence="14">
    <location>
        <begin position="251"/>
        <end position="303"/>
    </location>
</feature>
<keyword evidence="19" id="KW-1185">Reference proteome</keyword>
<keyword evidence="9" id="KW-0067">ATP-binding</keyword>
<dbReference type="CDD" id="cd17546">
    <property type="entry name" value="REC_hyHK_CKI1_RcsC-like"/>
    <property type="match status" value="1"/>
</dbReference>
<dbReference type="SUPFAM" id="SSF52172">
    <property type="entry name" value="CheY-like"/>
    <property type="match status" value="1"/>
</dbReference>
<dbReference type="Proteomes" id="UP000305881">
    <property type="component" value="Chromosome"/>
</dbReference>
<organism evidence="18 19">
    <name type="scientific">Methylotuvimicrobium buryatense</name>
    <name type="common">Methylomicrobium buryatense</name>
    <dbReference type="NCBI Taxonomy" id="95641"/>
    <lineage>
        <taxon>Bacteria</taxon>
        <taxon>Pseudomonadati</taxon>
        <taxon>Pseudomonadota</taxon>
        <taxon>Gammaproteobacteria</taxon>
        <taxon>Methylococcales</taxon>
        <taxon>Methylococcaceae</taxon>
        <taxon>Methylotuvimicrobium</taxon>
    </lineage>
</organism>
<keyword evidence="4 13" id="KW-0597">Phosphoprotein</keyword>
<dbReference type="PANTHER" id="PTHR43047">
    <property type="entry name" value="TWO-COMPONENT HISTIDINE PROTEIN KINASE"/>
    <property type="match status" value="1"/>
</dbReference>
<dbReference type="InterPro" id="IPR003594">
    <property type="entry name" value="HATPase_dom"/>
</dbReference>
<dbReference type="PROSITE" id="PS50109">
    <property type="entry name" value="HIS_KIN"/>
    <property type="match status" value="1"/>
</dbReference>
<feature type="domain" description="Response regulatory" evidence="16">
    <location>
        <begin position="559"/>
        <end position="675"/>
    </location>
</feature>
<reference evidence="19" key="1">
    <citation type="journal article" date="2019" name="J. Bacteriol.">
        <title>A Mutagenic Screen Identifies a TonB-Dependent Receptor Required for the Lanthanide Metal Switch in the Type I Methanotroph 'Methylotuvimicrobium buryatense' 5GB1C.</title>
        <authorList>
            <person name="Groom J.D."/>
            <person name="Ford S.M."/>
            <person name="Pesesky M.W."/>
            <person name="Lidstrom M.E."/>
        </authorList>
    </citation>
    <scope>NUCLEOTIDE SEQUENCE [LARGE SCALE GENOMIC DNA]</scope>
    <source>
        <strain evidence="19">5GB1C</strain>
    </source>
</reference>
<dbReference type="SUPFAM" id="SSF55874">
    <property type="entry name" value="ATPase domain of HSP90 chaperone/DNA topoisomerase II/histidine kinase"/>
    <property type="match status" value="1"/>
</dbReference>
<dbReference type="PROSITE" id="PS50110">
    <property type="entry name" value="RESPONSE_REGULATORY"/>
    <property type="match status" value="1"/>
</dbReference>
<dbReference type="Gene3D" id="6.10.340.10">
    <property type="match status" value="1"/>
</dbReference>
<evidence type="ECO:0000313" key="19">
    <source>
        <dbReference type="Proteomes" id="UP000305881"/>
    </source>
</evidence>
<dbReference type="Pfam" id="PF00512">
    <property type="entry name" value="HisKA"/>
    <property type="match status" value="1"/>
</dbReference>
<dbReference type="AlphaFoldDB" id="A0A4P9ULU6"/>
<dbReference type="InterPro" id="IPR011006">
    <property type="entry name" value="CheY-like_superfamily"/>
</dbReference>
<dbReference type="SUPFAM" id="SSF47384">
    <property type="entry name" value="Homodimeric domain of signal transducing histidine kinase"/>
    <property type="match status" value="1"/>
</dbReference>
<dbReference type="Gene3D" id="3.40.50.2300">
    <property type="match status" value="1"/>
</dbReference>
<feature type="modified residue" description="4-aspartylphosphate" evidence="13">
    <location>
        <position position="608"/>
    </location>
</feature>
<dbReference type="GO" id="GO:0000155">
    <property type="term" value="F:phosphorelay sensor kinase activity"/>
    <property type="evidence" value="ECO:0007669"/>
    <property type="project" value="InterPro"/>
</dbReference>
<gene>
    <name evidence="18" type="ORF">EQU24_08370</name>
</gene>
<feature type="domain" description="HAMP" evidence="17">
    <location>
        <begin position="176"/>
        <end position="228"/>
    </location>
</feature>
<dbReference type="STRING" id="675511.GCA_000341735_01350"/>
<evidence type="ECO:0000256" key="12">
    <source>
        <dbReference type="ARBA" id="ARBA00023136"/>
    </source>
</evidence>
<dbReference type="InterPro" id="IPR005467">
    <property type="entry name" value="His_kinase_dom"/>
</dbReference>
<keyword evidence="11" id="KW-0902">Two-component regulatory system</keyword>
<evidence type="ECO:0000256" key="3">
    <source>
        <dbReference type="ARBA" id="ARBA00012438"/>
    </source>
</evidence>
<dbReference type="Pfam" id="PF00672">
    <property type="entry name" value="HAMP"/>
    <property type="match status" value="1"/>
</dbReference>
<keyword evidence="8" id="KW-0418">Kinase</keyword>
<dbReference type="InterPro" id="IPR001789">
    <property type="entry name" value="Sig_transdc_resp-reg_receiver"/>
</dbReference>
<dbReference type="InterPro" id="IPR003661">
    <property type="entry name" value="HisK_dim/P_dom"/>
</dbReference>
<dbReference type="SMART" id="SM00387">
    <property type="entry name" value="HATPase_c"/>
    <property type="match status" value="1"/>
</dbReference>
<name>A0A4P9ULU6_METBY</name>
<dbReference type="InterPro" id="IPR004358">
    <property type="entry name" value="Sig_transdc_His_kin-like_C"/>
</dbReference>
<sequence>MKFRLKSIKSRLTLLLLTIAVMGFGPYETYNYIQTKQRLHDELEISADRQIRRLKESLIIPLWEMDDHWIDKLINIDMLNEDTYAIQVSGDEKLWVARIRNDEWQAIPGNRQPIDGNFVYREGSVKQDDIEIGRIKLYLSKKRLDEQLQEARLVTTIRGLTLIFLIVFCLRLALELIVVKPMLQLLDVVKRIAAGNYNVTFNQRLHGELGLLARGILQMMQNLHQRETERDIVTAELQQTNKKLAHELHEHAKAQIALKELNETLEQRIDERTKDLNRTNQSLREISLAFEKAKNDAESANKAKSIFLANMTHELRTPMNAVLGFSRLMQSDSDLTATQRENLDIINRSGTYLLELINQVLDMAKIESGRMIVENAPFDLGSVIRNIIDMMQERAKSKGLQLRIDQCSTFPRFIDADTAKFRHILVNLLSNAIKYTKQGEITLRLNAHRQTDRDGLMLVCEVEDTGIGIATEDIPYIFAPFVQLGSLSDQQGTGLGLVITKQYVELMEGVISVHSQPGKGSLFRVEIPVGDVAESTIEDFHDSINSRVIGLEPGQPDYKILIVEDKAENRLLLKKILKSVGFNVMEATNGQEGVEAFKQWHPDFIWMDRRMPVMDGIEATKTILALPEADKVKIAAVTASVYLEDRQAFLKAGACDIVNKPYRNEEIFDCMAKHLDVRYLYDQTEIKSASNDEMIQENLLEKLKQQPLNWLKSLELSAIELDVEQCLELVKSVDTDDTELSEQLLAIINHFEFDRLLQLLTTVQQNMKES</sequence>
<keyword evidence="7" id="KW-0547">Nucleotide-binding</keyword>
<dbReference type="Gene3D" id="3.30.565.10">
    <property type="entry name" value="Histidine kinase-like ATPase, C-terminal domain"/>
    <property type="match status" value="1"/>
</dbReference>
<evidence type="ECO:0000256" key="8">
    <source>
        <dbReference type="ARBA" id="ARBA00022777"/>
    </source>
</evidence>
<dbReference type="GO" id="GO:0016020">
    <property type="term" value="C:membrane"/>
    <property type="evidence" value="ECO:0007669"/>
    <property type="project" value="UniProtKB-SubCell"/>
</dbReference>
<keyword evidence="5" id="KW-0808">Transferase</keyword>
<dbReference type="CDD" id="cd00082">
    <property type="entry name" value="HisKA"/>
    <property type="match status" value="1"/>
</dbReference>
<dbReference type="Pfam" id="PF02518">
    <property type="entry name" value="HATPase_c"/>
    <property type="match status" value="1"/>
</dbReference>
<evidence type="ECO:0000259" key="17">
    <source>
        <dbReference type="PROSITE" id="PS50885"/>
    </source>
</evidence>
<dbReference type="EMBL" id="CP035467">
    <property type="protein sequence ID" value="QCW82249.1"/>
    <property type="molecule type" value="Genomic_DNA"/>
</dbReference>
<dbReference type="OrthoDB" id="9792854at2"/>
<dbReference type="Pfam" id="PF00072">
    <property type="entry name" value="Response_reg"/>
    <property type="match status" value="1"/>
</dbReference>
<dbReference type="KEGG" id="mbur:EQU24_08370"/>
<dbReference type="SMART" id="SM00388">
    <property type="entry name" value="HisKA"/>
    <property type="match status" value="1"/>
</dbReference>
<dbReference type="GO" id="GO:0005524">
    <property type="term" value="F:ATP binding"/>
    <property type="evidence" value="ECO:0007669"/>
    <property type="project" value="UniProtKB-KW"/>
</dbReference>
<evidence type="ECO:0000256" key="2">
    <source>
        <dbReference type="ARBA" id="ARBA00004370"/>
    </source>
</evidence>
<comment type="catalytic activity">
    <reaction evidence="1">
        <text>ATP + protein L-histidine = ADP + protein N-phospho-L-histidine.</text>
        <dbReference type="EC" id="2.7.13.3"/>
    </reaction>
</comment>
<dbReference type="SMART" id="SM00304">
    <property type="entry name" value="HAMP"/>
    <property type="match status" value="1"/>
</dbReference>
<evidence type="ECO:0000256" key="11">
    <source>
        <dbReference type="ARBA" id="ARBA00023012"/>
    </source>
</evidence>
<evidence type="ECO:0000256" key="10">
    <source>
        <dbReference type="ARBA" id="ARBA00022989"/>
    </source>
</evidence>
<evidence type="ECO:0000256" key="14">
    <source>
        <dbReference type="SAM" id="Coils"/>
    </source>
</evidence>
<dbReference type="FunFam" id="3.30.565.10:FF:000010">
    <property type="entry name" value="Sensor histidine kinase RcsC"/>
    <property type="match status" value="1"/>
</dbReference>
<dbReference type="Gene3D" id="1.10.287.130">
    <property type="match status" value="1"/>
</dbReference>
<keyword evidence="14" id="KW-0175">Coiled coil</keyword>
<dbReference type="CDD" id="cd06225">
    <property type="entry name" value="HAMP"/>
    <property type="match status" value="1"/>
</dbReference>
<evidence type="ECO:0000256" key="1">
    <source>
        <dbReference type="ARBA" id="ARBA00000085"/>
    </source>
</evidence>
<evidence type="ECO:0000256" key="5">
    <source>
        <dbReference type="ARBA" id="ARBA00022679"/>
    </source>
</evidence>
<dbReference type="InterPro" id="IPR036890">
    <property type="entry name" value="HATPase_C_sf"/>
</dbReference>
<protein>
    <recommendedName>
        <fullName evidence="3">histidine kinase</fullName>
        <ecNumber evidence="3">2.7.13.3</ecNumber>
    </recommendedName>
</protein>
<dbReference type="PROSITE" id="PS50885">
    <property type="entry name" value="HAMP"/>
    <property type="match status" value="1"/>
</dbReference>
<feature type="domain" description="Histidine kinase" evidence="15">
    <location>
        <begin position="310"/>
        <end position="531"/>
    </location>
</feature>
<proteinExistence type="predicted"/>
<comment type="subcellular location">
    <subcellularLocation>
        <location evidence="2">Membrane</location>
    </subcellularLocation>
</comment>
<accession>A0A4P9ULU6</accession>
<evidence type="ECO:0000256" key="7">
    <source>
        <dbReference type="ARBA" id="ARBA00022741"/>
    </source>
</evidence>
<evidence type="ECO:0000313" key="18">
    <source>
        <dbReference type="EMBL" id="QCW82249.1"/>
    </source>
</evidence>
<dbReference type="PANTHER" id="PTHR43047:SF64">
    <property type="entry name" value="HISTIDINE KINASE CONTAINING CHEY-HOMOLOGOUS RECEIVER DOMAIN AND PAS DOMAIN-RELATED"/>
    <property type="match status" value="1"/>
</dbReference>
<evidence type="ECO:0000259" key="16">
    <source>
        <dbReference type="PROSITE" id="PS50110"/>
    </source>
</evidence>
<evidence type="ECO:0000256" key="9">
    <source>
        <dbReference type="ARBA" id="ARBA00022840"/>
    </source>
</evidence>
<dbReference type="InterPro" id="IPR003660">
    <property type="entry name" value="HAMP_dom"/>
</dbReference>
<keyword evidence="6" id="KW-0812">Transmembrane</keyword>
<dbReference type="RefSeq" id="WP_017839916.1">
    <property type="nucleotide sequence ID" value="NZ_CP035467.1"/>
</dbReference>
<dbReference type="PRINTS" id="PR00344">
    <property type="entry name" value="BCTRLSENSOR"/>
</dbReference>
<dbReference type="FunFam" id="1.10.287.130:FF:000004">
    <property type="entry name" value="Ethylene receptor 1"/>
    <property type="match status" value="1"/>
</dbReference>
<dbReference type="SMART" id="SM00448">
    <property type="entry name" value="REC"/>
    <property type="match status" value="1"/>
</dbReference>
<dbReference type="SUPFAM" id="SSF158472">
    <property type="entry name" value="HAMP domain-like"/>
    <property type="match status" value="1"/>
</dbReference>
<keyword evidence="12" id="KW-0472">Membrane</keyword>
<dbReference type="CDD" id="cd16922">
    <property type="entry name" value="HATPase_EvgS-ArcB-TorS-like"/>
    <property type="match status" value="1"/>
</dbReference>
<evidence type="ECO:0000256" key="4">
    <source>
        <dbReference type="ARBA" id="ARBA00022553"/>
    </source>
</evidence>
<dbReference type="InterPro" id="IPR036097">
    <property type="entry name" value="HisK_dim/P_sf"/>
</dbReference>
<evidence type="ECO:0000259" key="15">
    <source>
        <dbReference type="PROSITE" id="PS50109"/>
    </source>
</evidence>
<evidence type="ECO:0000256" key="6">
    <source>
        <dbReference type="ARBA" id="ARBA00022692"/>
    </source>
</evidence>
<keyword evidence="10" id="KW-1133">Transmembrane helix</keyword>
<dbReference type="EC" id="2.7.13.3" evidence="3"/>
<evidence type="ECO:0000256" key="13">
    <source>
        <dbReference type="PROSITE-ProRule" id="PRU00169"/>
    </source>
</evidence>